<dbReference type="NCBIfam" id="TIGR00282">
    <property type="entry name" value="TIGR00282 family metallophosphoesterase"/>
    <property type="match status" value="1"/>
</dbReference>
<feature type="binding site" evidence="2">
    <location>
        <position position="43"/>
    </location>
    <ligand>
        <name>Fe cation</name>
        <dbReference type="ChEBI" id="CHEBI:24875"/>
        <label>2</label>
    </ligand>
</feature>
<name>E1R5I3_SEDSS</name>
<feature type="active site" description="Proton donor" evidence="1">
    <location>
        <position position="72"/>
    </location>
</feature>
<dbReference type="GO" id="GO:0004113">
    <property type="term" value="F:2',3'-cyclic-nucleotide 3'-phosphodiesterase activity"/>
    <property type="evidence" value="ECO:0007669"/>
    <property type="project" value="TreeGrafter"/>
</dbReference>
<dbReference type="PANTHER" id="PTHR36303">
    <property type="entry name" value="2',3'-CYCLIC-NUCLEOTIDE 2'-PHOSPHODIESTERASE"/>
    <property type="match status" value="1"/>
</dbReference>
<dbReference type="eggNOG" id="COG1692">
    <property type="taxonomic scope" value="Bacteria"/>
</dbReference>
<feature type="binding site" evidence="2">
    <location>
        <position position="12"/>
    </location>
    <ligand>
        <name>Fe cation</name>
        <dbReference type="ChEBI" id="CHEBI:24875"/>
        <label>1</label>
    </ligand>
</feature>
<dbReference type="CDD" id="cd07382">
    <property type="entry name" value="MPP_DR1281"/>
    <property type="match status" value="1"/>
</dbReference>
<dbReference type="PIRSF" id="PIRSF004789">
    <property type="entry name" value="DR1281"/>
    <property type="match status" value="1"/>
</dbReference>
<dbReference type="SUPFAM" id="SSF56300">
    <property type="entry name" value="Metallo-dependent phosphatases"/>
    <property type="match status" value="1"/>
</dbReference>
<feature type="binding site" evidence="2">
    <location>
        <position position="181"/>
    </location>
    <ligand>
        <name>Fe cation</name>
        <dbReference type="ChEBI" id="CHEBI:24875"/>
        <label>1</label>
    </ligand>
</feature>
<feature type="binding site" evidence="2">
    <location>
        <position position="43"/>
    </location>
    <ligand>
        <name>Fe cation</name>
        <dbReference type="ChEBI" id="CHEBI:24875"/>
        <label>1</label>
    </ligand>
</feature>
<dbReference type="OrthoDB" id="9801109at2"/>
<dbReference type="Gene3D" id="3.60.21.10">
    <property type="match status" value="1"/>
</dbReference>
<evidence type="ECO:0000313" key="3">
    <source>
        <dbReference type="EMBL" id="ADK82311.1"/>
    </source>
</evidence>
<evidence type="ECO:0000256" key="2">
    <source>
        <dbReference type="PIRSR" id="PIRSR004789-51"/>
    </source>
</evidence>
<dbReference type="Proteomes" id="UP000002318">
    <property type="component" value="Chromosome"/>
</dbReference>
<evidence type="ECO:0000256" key="1">
    <source>
        <dbReference type="PIRSR" id="PIRSR004789-50"/>
    </source>
</evidence>
<dbReference type="EMBL" id="CP002116">
    <property type="protein sequence ID" value="ADK82311.1"/>
    <property type="molecule type" value="Genomic_DNA"/>
</dbReference>
<dbReference type="STRING" id="573413.Spirs_3213"/>
<sequence length="264" mass="28537">MPDKITVLLLGDVFGQPGCRALFVGLKSLAKEYRADLVVVNGENAADGFGITPEIADRLFASGADVLTSGNHIWQKREILPFLDSQERMLRPGNYPPGVPGHGSCIVEVKGVKVGVLNLQGRLRMGDLDCPFRIGADMVRKLREKTKVILVDFHAEAPEEKEALACYLDGQVSSVTGTHTHVQTADERIYPKGTAYISDIGMTGPVDSVIGCDMEISLRRSATQMPLRMEVSDTPAAIQGVKIEIDAASGKALSIERVVKHSLV</sequence>
<feature type="binding site" evidence="2">
    <location>
        <position position="154"/>
    </location>
    <ligand>
        <name>Fe cation</name>
        <dbReference type="ChEBI" id="CHEBI:24875"/>
        <label>2</label>
    </ligand>
</feature>
<dbReference type="GO" id="GO:0046872">
    <property type="term" value="F:metal ion binding"/>
    <property type="evidence" value="ECO:0007669"/>
    <property type="project" value="UniProtKB-KW"/>
</dbReference>
<dbReference type="AlphaFoldDB" id="E1R5I3"/>
<feature type="binding site" evidence="2">
    <location>
        <position position="179"/>
    </location>
    <ligand>
        <name>Fe cation</name>
        <dbReference type="ChEBI" id="CHEBI:24875"/>
        <label>2</label>
    </ligand>
</feature>
<reference evidence="3 4" key="1">
    <citation type="journal article" date="2010" name="Stand. Genomic Sci.">
        <title>Complete genome sequence of Spirochaeta smaragdinae type strain (SEBR 4228).</title>
        <authorList>
            <person name="Mavromatis K."/>
            <person name="Yasawong M."/>
            <person name="Chertkov O."/>
            <person name="Lapidus A."/>
            <person name="Lucas S."/>
            <person name="Nolan M."/>
            <person name="Del Rio T.G."/>
            <person name="Tice H."/>
            <person name="Cheng J.F."/>
            <person name="Pitluck S."/>
            <person name="Liolios K."/>
            <person name="Ivanova N."/>
            <person name="Tapia R."/>
            <person name="Han C."/>
            <person name="Bruce D."/>
            <person name="Goodwin L."/>
            <person name="Pati A."/>
            <person name="Chen A."/>
            <person name="Palaniappan K."/>
            <person name="Land M."/>
            <person name="Hauser L."/>
            <person name="Chang Y.J."/>
            <person name="Jeffries C.D."/>
            <person name="Detter J.C."/>
            <person name="Rohde M."/>
            <person name="Brambilla E."/>
            <person name="Spring S."/>
            <person name="Goker M."/>
            <person name="Sikorski J."/>
            <person name="Woyke T."/>
            <person name="Bristow J."/>
            <person name="Eisen J.A."/>
            <person name="Markowitz V."/>
            <person name="Hugenholtz P."/>
            <person name="Klenk H.P."/>
            <person name="Kyrpides N.C."/>
        </authorList>
    </citation>
    <scope>NUCLEOTIDE SEQUENCE [LARGE SCALE GENOMIC DNA]</scope>
    <source>
        <strain evidence="4">DSM 11293 / JCM 15392 / SEBR 4228</strain>
    </source>
</reference>
<dbReference type="InterPro" id="IPR005235">
    <property type="entry name" value="YmdB-like"/>
</dbReference>
<keyword evidence="4" id="KW-1185">Reference proteome</keyword>
<organism evidence="3 4">
    <name type="scientific">Sediminispirochaeta smaragdinae (strain DSM 11293 / JCM 15392 / SEBR 4228)</name>
    <name type="common">Spirochaeta smaragdinae</name>
    <dbReference type="NCBI Taxonomy" id="573413"/>
    <lineage>
        <taxon>Bacteria</taxon>
        <taxon>Pseudomonadati</taxon>
        <taxon>Spirochaetota</taxon>
        <taxon>Spirochaetia</taxon>
        <taxon>Spirochaetales</taxon>
        <taxon>Spirochaetaceae</taxon>
        <taxon>Sediminispirochaeta</taxon>
    </lineage>
</organism>
<keyword evidence="2" id="KW-0479">Metal-binding</keyword>
<dbReference type="HOGENOM" id="CLU_068238_0_0_12"/>
<dbReference type="RefSeq" id="WP_013255770.1">
    <property type="nucleotide sequence ID" value="NC_014364.1"/>
</dbReference>
<dbReference type="Pfam" id="PF13277">
    <property type="entry name" value="YmdB"/>
    <property type="match status" value="1"/>
</dbReference>
<accession>E1R5I3</accession>
<gene>
    <name evidence="3" type="ordered locus">Spirs_3213</name>
</gene>
<dbReference type="InterPro" id="IPR029052">
    <property type="entry name" value="Metallo-depent_PP-like"/>
</dbReference>
<proteinExistence type="predicted"/>
<dbReference type="KEGG" id="ssm:Spirs_3213"/>
<feature type="binding site" evidence="2">
    <location>
        <position position="71"/>
    </location>
    <ligand>
        <name>Fe cation</name>
        <dbReference type="ChEBI" id="CHEBI:24875"/>
        <label>2</label>
    </ligand>
</feature>
<dbReference type="PANTHER" id="PTHR36303:SF1">
    <property type="entry name" value="2',3'-CYCLIC-NUCLEOTIDE 2'-PHOSPHODIESTERASE"/>
    <property type="match status" value="1"/>
</dbReference>
<evidence type="ECO:0000313" key="4">
    <source>
        <dbReference type="Proteomes" id="UP000002318"/>
    </source>
</evidence>
<protein>
    <submittedName>
        <fullName evidence="3">Ser/Thr protein phosphatase family protein</fullName>
    </submittedName>
</protein>
<feature type="binding site" evidence="2">
    <location>
        <position position="44"/>
    </location>
    <ligand>
        <name>Fe cation</name>
        <dbReference type="ChEBI" id="CHEBI:24875"/>
        <label>1</label>
    </ligand>
</feature>